<dbReference type="GO" id="GO:0006260">
    <property type="term" value="P:DNA replication"/>
    <property type="evidence" value="ECO:0007669"/>
    <property type="project" value="InterPro"/>
</dbReference>
<name>A0A5B8FHZ2_9RHOB</name>
<dbReference type="SUPFAM" id="SSF102400">
    <property type="entry name" value="DNA polymerase III chi subunit"/>
    <property type="match status" value="1"/>
</dbReference>
<dbReference type="KEGG" id="ppru:FDP22_12390"/>
<dbReference type="AlphaFoldDB" id="A0A5B8FHZ2"/>
<gene>
    <name evidence="1" type="ORF">FDP22_12390</name>
</gene>
<dbReference type="EMBL" id="CP040818">
    <property type="protein sequence ID" value="QDL92508.1"/>
    <property type="molecule type" value="Genomic_DNA"/>
</dbReference>
<dbReference type="GO" id="GO:0032298">
    <property type="term" value="P:positive regulation of DNA-templated DNA replication initiation"/>
    <property type="evidence" value="ECO:0007669"/>
    <property type="project" value="TreeGrafter"/>
</dbReference>
<reference evidence="1 2" key="1">
    <citation type="submission" date="2019-06" db="EMBL/GenBank/DDBJ databases">
        <title>Genome sequence of Rhodobacteraceae bacterium D4M1.</title>
        <authorList>
            <person name="Cao J."/>
        </authorList>
    </citation>
    <scope>NUCLEOTIDE SEQUENCE [LARGE SCALE GENOMIC DNA]</scope>
    <source>
        <strain evidence="1 2">D4M1</strain>
    </source>
</reference>
<dbReference type="GO" id="GO:0003887">
    <property type="term" value="F:DNA-directed DNA polymerase activity"/>
    <property type="evidence" value="ECO:0007669"/>
    <property type="project" value="InterPro"/>
</dbReference>
<dbReference type="Proteomes" id="UP000305888">
    <property type="component" value="Chromosome"/>
</dbReference>
<dbReference type="GO" id="GO:0003677">
    <property type="term" value="F:DNA binding"/>
    <property type="evidence" value="ECO:0007669"/>
    <property type="project" value="InterPro"/>
</dbReference>
<evidence type="ECO:0000313" key="2">
    <source>
        <dbReference type="Proteomes" id="UP000305888"/>
    </source>
</evidence>
<dbReference type="InterPro" id="IPR007459">
    <property type="entry name" value="DNA_pol3_chi"/>
</dbReference>
<dbReference type="Pfam" id="PF04364">
    <property type="entry name" value="DNA_pol3_chi"/>
    <property type="match status" value="1"/>
</dbReference>
<dbReference type="NCBIfam" id="NF004347">
    <property type="entry name" value="PRK05728.1-4"/>
    <property type="match status" value="1"/>
</dbReference>
<proteinExistence type="predicted"/>
<dbReference type="Gene3D" id="3.40.50.10110">
    <property type="entry name" value="DNA polymerase III subunit chi"/>
    <property type="match status" value="1"/>
</dbReference>
<keyword evidence="2" id="KW-1185">Reference proteome</keyword>
<evidence type="ECO:0000313" key="1">
    <source>
        <dbReference type="EMBL" id="QDL92508.1"/>
    </source>
</evidence>
<protein>
    <submittedName>
        <fullName evidence="1">DNA polymerase III subunit chi</fullName>
    </submittedName>
</protein>
<sequence>MAEVLFYHLTGSPLEATLPGLLERTLERGWRAVVRCGVAERVPALDGLLWSYSEAGFLPHGTEGPHAERQPVYLTAGAEMPNGAEVLFLVDGAQAATEEISALTRTVLLFDGADGGAVARAREDWKRVAGAGLQATYWAQEDGRWLRKASSGAQG</sequence>
<dbReference type="InterPro" id="IPR036768">
    <property type="entry name" value="PolIII_chi_sf"/>
</dbReference>
<dbReference type="PANTHER" id="PTHR38767:SF1">
    <property type="entry name" value="DNA POLYMERASE III SUBUNIT CHI"/>
    <property type="match status" value="1"/>
</dbReference>
<dbReference type="RefSeq" id="WP_138578863.1">
    <property type="nucleotide sequence ID" value="NZ_CP040818.1"/>
</dbReference>
<dbReference type="PANTHER" id="PTHR38767">
    <property type="entry name" value="DNA POLYMERASE III SUBUNIT CHI"/>
    <property type="match status" value="1"/>
</dbReference>
<accession>A0A5B8FHZ2</accession>
<organism evidence="1 2">
    <name type="scientific">Paroceanicella profunda</name>
    <dbReference type="NCBI Taxonomy" id="2579971"/>
    <lineage>
        <taxon>Bacteria</taxon>
        <taxon>Pseudomonadati</taxon>
        <taxon>Pseudomonadota</taxon>
        <taxon>Alphaproteobacteria</taxon>
        <taxon>Rhodobacterales</taxon>
        <taxon>Paracoccaceae</taxon>
        <taxon>Paroceanicella</taxon>
    </lineage>
</organism>
<dbReference type="OrthoDB" id="9795973at2"/>